<evidence type="ECO:0000313" key="3">
    <source>
        <dbReference type="Proteomes" id="UP000054735"/>
    </source>
</evidence>
<dbReference type="GO" id="GO:0016787">
    <property type="term" value="F:hydrolase activity"/>
    <property type="evidence" value="ECO:0007669"/>
    <property type="project" value="UniProtKB-KW"/>
</dbReference>
<evidence type="ECO:0000313" key="1">
    <source>
        <dbReference type="EMBL" id="KTC70237.1"/>
    </source>
</evidence>
<dbReference type="Proteomes" id="UP000255066">
    <property type="component" value="Unassembled WGS sequence"/>
</dbReference>
<name>A0A378I6I5_9GAMM</name>
<dbReference type="AlphaFoldDB" id="A0A378I6I5"/>
<dbReference type="EMBL" id="UGNW01000001">
    <property type="protein sequence ID" value="STX30355.1"/>
    <property type="molecule type" value="Genomic_DNA"/>
</dbReference>
<dbReference type="Proteomes" id="UP000054735">
    <property type="component" value="Unassembled WGS sequence"/>
</dbReference>
<gene>
    <name evidence="1" type="ORF">Lbir_1820</name>
    <name evidence="2" type="ORF">NCTC12437_00108</name>
</gene>
<keyword evidence="3" id="KW-1185">Reference proteome</keyword>
<dbReference type="Gene3D" id="1.10.3210.10">
    <property type="entry name" value="Hypothetical protein af1432"/>
    <property type="match status" value="1"/>
</dbReference>
<reference evidence="1 3" key="1">
    <citation type="submission" date="2015-11" db="EMBL/GenBank/DDBJ databases">
        <title>Genomic analysis of 38 Legionella species identifies large and diverse effector repertoires.</title>
        <authorList>
            <person name="Burstein D."/>
            <person name="Amaro F."/>
            <person name="Zusman T."/>
            <person name="Lifshitz Z."/>
            <person name="Cohen O."/>
            <person name="Gilbert J.A."/>
            <person name="Pupko T."/>
            <person name="Shuman H.A."/>
            <person name="Segal G."/>
        </authorList>
    </citation>
    <scope>NUCLEOTIDE SEQUENCE [LARGE SCALE GENOMIC DNA]</scope>
    <source>
        <strain evidence="1 3">CDC#1407-AL-14</strain>
    </source>
</reference>
<dbReference type="EMBL" id="LNXT01000025">
    <property type="protein sequence ID" value="KTC70237.1"/>
    <property type="molecule type" value="Genomic_DNA"/>
</dbReference>
<organism evidence="2 4">
    <name type="scientific">Legionella birminghamensis</name>
    <dbReference type="NCBI Taxonomy" id="28083"/>
    <lineage>
        <taxon>Bacteria</taxon>
        <taxon>Pseudomonadati</taxon>
        <taxon>Pseudomonadota</taxon>
        <taxon>Gammaproteobacteria</taxon>
        <taxon>Legionellales</taxon>
        <taxon>Legionellaceae</taxon>
        <taxon>Legionella</taxon>
    </lineage>
</organism>
<dbReference type="OrthoDB" id="5649956at2"/>
<protein>
    <submittedName>
        <fullName evidence="2">Predicted HD phosphohydrolase</fullName>
    </submittedName>
</protein>
<evidence type="ECO:0000313" key="2">
    <source>
        <dbReference type="EMBL" id="STX30355.1"/>
    </source>
</evidence>
<proteinExistence type="predicted"/>
<sequence length="369" mass="41554">MATTATKVFSNDPFVKISANYRHLLKTNLAVYWEELPDFPAILQKLRAKGYFEGQEAVDYTAADFLKEFSLNEQMLKATPVELLCSPLTSLEVLTAECSLPSEFTELSPNIECYIEIINDVLQNRLAQKPYDNPSDQENVTEQEHALQAGKLGLLLFGCLEDVLGLLLHDIARPSINDPVHGHSKHCQEGSKILAPLGLKIDYAGHHAFAKYLLNLCCPSYKKLISDTSIFTLNIQEKGLAEEIKDLSSLDSTALARVFYQLMLMRIIDDSSKVSNIDLKRRLRGNHPEFFDSACIHSMLRRQIGLYLREKLGGNQPLEVIKTEIKSQLNEALFLLLRAKEASNAPQLYEKYESLLPACHTADPNQMKL</sequence>
<dbReference type="RefSeq" id="WP_058523857.1">
    <property type="nucleotide sequence ID" value="NZ_CAAAHV010000009.1"/>
</dbReference>
<evidence type="ECO:0000313" key="4">
    <source>
        <dbReference type="Proteomes" id="UP000255066"/>
    </source>
</evidence>
<accession>A0A378I6I5</accession>
<reference evidence="2 4" key="2">
    <citation type="submission" date="2018-06" db="EMBL/GenBank/DDBJ databases">
        <authorList>
            <consortium name="Pathogen Informatics"/>
            <person name="Doyle S."/>
        </authorList>
    </citation>
    <scope>NUCLEOTIDE SEQUENCE [LARGE SCALE GENOMIC DNA]</scope>
    <source>
        <strain evidence="2 4">NCTC12437</strain>
    </source>
</reference>
<keyword evidence="2" id="KW-0378">Hydrolase</keyword>